<dbReference type="Gene3D" id="1.10.357.140">
    <property type="entry name" value="UbiA prenyltransferase"/>
    <property type="match status" value="1"/>
</dbReference>
<dbReference type="Pfam" id="PF01040">
    <property type="entry name" value="UbiA"/>
    <property type="match status" value="1"/>
</dbReference>
<keyword evidence="3 5" id="KW-1133">Transmembrane helix</keyword>
<evidence type="ECO:0000256" key="4">
    <source>
        <dbReference type="ARBA" id="ARBA00023136"/>
    </source>
</evidence>
<evidence type="ECO:0000256" key="2">
    <source>
        <dbReference type="ARBA" id="ARBA00022692"/>
    </source>
</evidence>
<dbReference type="OrthoDB" id="434972at2759"/>
<evidence type="ECO:0000256" key="1">
    <source>
        <dbReference type="ARBA" id="ARBA00004141"/>
    </source>
</evidence>
<comment type="subcellular location">
    <subcellularLocation>
        <location evidence="1">Membrane</location>
        <topology evidence="1">Multi-pass membrane protein</topology>
    </subcellularLocation>
</comment>
<accession>A0A6A6IEA3</accession>
<keyword evidence="2 5" id="KW-0812">Transmembrane</keyword>
<evidence type="ECO:0008006" key="8">
    <source>
        <dbReference type="Google" id="ProtNLM"/>
    </source>
</evidence>
<evidence type="ECO:0000313" key="6">
    <source>
        <dbReference type="EMBL" id="KAF2248731.1"/>
    </source>
</evidence>
<feature type="transmembrane region" description="Helical" evidence="5">
    <location>
        <begin position="66"/>
        <end position="87"/>
    </location>
</feature>
<feature type="transmembrane region" description="Helical" evidence="5">
    <location>
        <begin position="12"/>
        <end position="31"/>
    </location>
</feature>
<organism evidence="6 7">
    <name type="scientific">Trematosphaeria pertusa</name>
    <dbReference type="NCBI Taxonomy" id="390896"/>
    <lineage>
        <taxon>Eukaryota</taxon>
        <taxon>Fungi</taxon>
        <taxon>Dikarya</taxon>
        <taxon>Ascomycota</taxon>
        <taxon>Pezizomycotina</taxon>
        <taxon>Dothideomycetes</taxon>
        <taxon>Pleosporomycetidae</taxon>
        <taxon>Pleosporales</taxon>
        <taxon>Massarineae</taxon>
        <taxon>Trematosphaeriaceae</taxon>
        <taxon>Trematosphaeria</taxon>
    </lineage>
</organism>
<dbReference type="AlphaFoldDB" id="A0A6A6IEA3"/>
<keyword evidence="7" id="KW-1185">Reference proteome</keyword>
<proteinExistence type="predicted"/>
<name>A0A6A6IEA3_9PLEO</name>
<dbReference type="InterPro" id="IPR044878">
    <property type="entry name" value="UbiA_sf"/>
</dbReference>
<dbReference type="InterPro" id="IPR000537">
    <property type="entry name" value="UbiA_prenyltransferase"/>
</dbReference>
<keyword evidence="4 5" id="KW-0472">Membrane</keyword>
<feature type="transmembrane region" description="Helical" evidence="5">
    <location>
        <begin position="123"/>
        <end position="149"/>
    </location>
</feature>
<dbReference type="GO" id="GO:0016020">
    <property type="term" value="C:membrane"/>
    <property type="evidence" value="ECO:0007669"/>
    <property type="project" value="UniProtKB-SubCell"/>
</dbReference>
<protein>
    <recommendedName>
        <fullName evidence="8">UbiA prenyltransferase</fullName>
    </recommendedName>
</protein>
<dbReference type="EMBL" id="ML987195">
    <property type="protein sequence ID" value="KAF2248731.1"/>
    <property type="molecule type" value="Genomic_DNA"/>
</dbReference>
<dbReference type="GO" id="GO:0016765">
    <property type="term" value="F:transferase activity, transferring alkyl or aryl (other than methyl) groups"/>
    <property type="evidence" value="ECO:0007669"/>
    <property type="project" value="InterPro"/>
</dbReference>
<dbReference type="Proteomes" id="UP000800094">
    <property type="component" value="Unassembled WGS sequence"/>
</dbReference>
<evidence type="ECO:0000256" key="3">
    <source>
        <dbReference type="ARBA" id="ARBA00022989"/>
    </source>
</evidence>
<dbReference type="PANTHER" id="PTHR42723">
    <property type="entry name" value="CHLOROPHYLL SYNTHASE"/>
    <property type="match status" value="1"/>
</dbReference>
<evidence type="ECO:0000313" key="7">
    <source>
        <dbReference type="Proteomes" id="UP000800094"/>
    </source>
</evidence>
<feature type="transmembrane region" description="Helical" evidence="5">
    <location>
        <begin position="265"/>
        <end position="282"/>
    </location>
</feature>
<sequence>MSCPALLTAPPGVIPLFKILGNTVAFADTLYLFTANDFLTFAIPTTLFATFGSLSGPVITTNPSPSLVSILSRIPIALLVVWANLLIFNISNQRSPLVVEDKVNKPHRPLPSGRVTSDGARRILLVTIPLVLLLGWALNCWQETLMLFMMTWMYNAMGGSDDNWVLRNLFVALGYGMYSSAALRVMIGVGEEVTSKGLQWVGGVMVVMFGTQHICDIKDVEGDKVMGRRSAPIVLGNDLVRWSVAPPVVVGSMVCSYFFDLGISSYVIALAIGGLVAFRTLAYRGLRSDKMTWKVWTLWICWLSRCR</sequence>
<dbReference type="InterPro" id="IPR050475">
    <property type="entry name" value="Prenyltransferase_related"/>
</dbReference>
<dbReference type="PANTHER" id="PTHR42723:SF1">
    <property type="entry name" value="CHLOROPHYLL SYNTHASE, CHLOROPLASTIC"/>
    <property type="match status" value="1"/>
</dbReference>
<feature type="transmembrane region" description="Helical" evidence="5">
    <location>
        <begin position="38"/>
        <end position="60"/>
    </location>
</feature>
<dbReference type="GeneID" id="54586609"/>
<dbReference type="CDD" id="cd13965">
    <property type="entry name" value="PT_UbiA_3"/>
    <property type="match status" value="1"/>
</dbReference>
<evidence type="ECO:0000256" key="5">
    <source>
        <dbReference type="SAM" id="Phobius"/>
    </source>
</evidence>
<gene>
    <name evidence="6" type="ORF">BU26DRAFT_564432</name>
</gene>
<feature type="transmembrane region" description="Helical" evidence="5">
    <location>
        <begin position="169"/>
        <end position="187"/>
    </location>
</feature>
<reference evidence="6" key="1">
    <citation type="journal article" date="2020" name="Stud. Mycol.">
        <title>101 Dothideomycetes genomes: a test case for predicting lifestyles and emergence of pathogens.</title>
        <authorList>
            <person name="Haridas S."/>
            <person name="Albert R."/>
            <person name="Binder M."/>
            <person name="Bloem J."/>
            <person name="Labutti K."/>
            <person name="Salamov A."/>
            <person name="Andreopoulos B."/>
            <person name="Baker S."/>
            <person name="Barry K."/>
            <person name="Bills G."/>
            <person name="Bluhm B."/>
            <person name="Cannon C."/>
            <person name="Castanera R."/>
            <person name="Culley D."/>
            <person name="Daum C."/>
            <person name="Ezra D."/>
            <person name="Gonzalez J."/>
            <person name="Henrissat B."/>
            <person name="Kuo A."/>
            <person name="Liang C."/>
            <person name="Lipzen A."/>
            <person name="Lutzoni F."/>
            <person name="Magnuson J."/>
            <person name="Mondo S."/>
            <person name="Nolan M."/>
            <person name="Ohm R."/>
            <person name="Pangilinan J."/>
            <person name="Park H.-J."/>
            <person name="Ramirez L."/>
            <person name="Alfaro M."/>
            <person name="Sun H."/>
            <person name="Tritt A."/>
            <person name="Yoshinaga Y."/>
            <person name="Zwiers L.-H."/>
            <person name="Turgeon B."/>
            <person name="Goodwin S."/>
            <person name="Spatafora J."/>
            <person name="Crous P."/>
            <person name="Grigoriev I."/>
        </authorList>
    </citation>
    <scope>NUCLEOTIDE SEQUENCE</scope>
    <source>
        <strain evidence="6">CBS 122368</strain>
    </source>
</reference>
<dbReference type="RefSeq" id="XP_033683735.1">
    <property type="nucleotide sequence ID" value="XM_033833279.1"/>
</dbReference>